<evidence type="ECO:0000256" key="1">
    <source>
        <dbReference type="ARBA" id="ARBA00022679"/>
    </source>
</evidence>
<evidence type="ECO:0000259" key="3">
    <source>
        <dbReference type="Pfam" id="PF00534"/>
    </source>
</evidence>
<dbReference type="CDD" id="cd03809">
    <property type="entry name" value="GT4_MtfB-like"/>
    <property type="match status" value="1"/>
</dbReference>
<dbReference type="AlphaFoldDB" id="A0A517SXC5"/>
<dbReference type="SUPFAM" id="SSF53756">
    <property type="entry name" value="UDP-Glycosyltransferase/glycogen phosphorylase"/>
    <property type="match status" value="1"/>
</dbReference>
<protein>
    <submittedName>
        <fullName evidence="5">D-inositol 3-phosphate glycosyltransferase</fullName>
        <ecNumber evidence="5">2.4.1.250</ecNumber>
    </submittedName>
</protein>
<feature type="compositionally biased region" description="Polar residues" evidence="2">
    <location>
        <begin position="393"/>
        <end position="402"/>
    </location>
</feature>
<keyword evidence="1 5" id="KW-0808">Transferase</keyword>
<organism evidence="5 6">
    <name type="scientific">Stieleria bergensis</name>
    <dbReference type="NCBI Taxonomy" id="2528025"/>
    <lineage>
        <taxon>Bacteria</taxon>
        <taxon>Pseudomonadati</taxon>
        <taxon>Planctomycetota</taxon>
        <taxon>Planctomycetia</taxon>
        <taxon>Pirellulales</taxon>
        <taxon>Pirellulaceae</taxon>
        <taxon>Stieleria</taxon>
    </lineage>
</organism>
<dbReference type="PANTHER" id="PTHR46401">
    <property type="entry name" value="GLYCOSYLTRANSFERASE WBBK-RELATED"/>
    <property type="match status" value="1"/>
</dbReference>
<dbReference type="Pfam" id="PF13439">
    <property type="entry name" value="Glyco_transf_4"/>
    <property type="match status" value="1"/>
</dbReference>
<feature type="domain" description="Glycosyltransferase subfamily 4-like N-terminal" evidence="4">
    <location>
        <begin position="19"/>
        <end position="172"/>
    </location>
</feature>
<feature type="domain" description="Glycosyl transferase family 1" evidence="3">
    <location>
        <begin position="197"/>
        <end position="347"/>
    </location>
</feature>
<proteinExistence type="predicted"/>
<dbReference type="Proteomes" id="UP000315003">
    <property type="component" value="Chromosome"/>
</dbReference>
<dbReference type="Gene3D" id="3.40.50.2000">
    <property type="entry name" value="Glycogen Phosphorylase B"/>
    <property type="match status" value="2"/>
</dbReference>
<name>A0A517SXC5_9BACT</name>
<evidence type="ECO:0000256" key="2">
    <source>
        <dbReference type="SAM" id="MobiDB-lite"/>
    </source>
</evidence>
<dbReference type="InterPro" id="IPR028098">
    <property type="entry name" value="Glyco_trans_4-like_N"/>
</dbReference>
<sequence>MHIGLIDTSLVGSRGSMARYRDQLVRALADYQGQSVQTSVLSLGPSSQQLRRVPRPLRSILRHGFTWNAARKIDPSEFDLLHLLDGSFGYVASALRTQRYVTTVHDLIPRLQTQGTFAKAPRVGRFASAIVNRSLRGVAGARAICCDSHCTAADLMGTQFVSDDQVSVVHLGLTDGLTKDEIQSDRSFASRPEDGVSDPVILHVGNNGFYKNRLGVIEVFERIAAVRKAQLVLAGELPSTAILDRVASSAFSKQIQVRSDLTDGQLYKLYRSSALLLFPSWYEGFGWPPLEAMAVGCPVVCSSAGSLAEIVGDAAAISHPGDTVGLANHCLRLLGDIPYRERMIQRGVTQSAQFSWEKTAQEMARFYARALFENQASVENHPGGEHGRKVSANRYSASQVSKQPRRQRSLR</sequence>
<dbReference type="InterPro" id="IPR001296">
    <property type="entry name" value="Glyco_trans_1"/>
</dbReference>
<evidence type="ECO:0000313" key="5">
    <source>
        <dbReference type="EMBL" id="QDT60798.1"/>
    </source>
</evidence>
<feature type="region of interest" description="Disordered" evidence="2">
    <location>
        <begin position="378"/>
        <end position="411"/>
    </location>
</feature>
<dbReference type="OrthoDB" id="283384at2"/>
<dbReference type="RefSeq" id="WP_145274017.1">
    <property type="nucleotide sequence ID" value="NZ_CP036272.1"/>
</dbReference>
<keyword evidence="5" id="KW-0328">Glycosyltransferase</keyword>
<dbReference type="EC" id="2.4.1.250" evidence="5"/>
<gene>
    <name evidence="5" type="primary">mshA_1</name>
    <name evidence="5" type="ORF">SV7mr_33250</name>
</gene>
<dbReference type="PANTHER" id="PTHR46401:SF2">
    <property type="entry name" value="GLYCOSYLTRANSFERASE WBBK-RELATED"/>
    <property type="match status" value="1"/>
</dbReference>
<keyword evidence="6" id="KW-1185">Reference proteome</keyword>
<dbReference type="EMBL" id="CP036272">
    <property type="protein sequence ID" value="QDT60798.1"/>
    <property type="molecule type" value="Genomic_DNA"/>
</dbReference>
<evidence type="ECO:0000313" key="6">
    <source>
        <dbReference type="Proteomes" id="UP000315003"/>
    </source>
</evidence>
<accession>A0A517SXC5</accession>
<evidence type="ECO:0000259" key="4">
    <source>
        <dbReference type="Pfam" id="PF13439"/>
    </source>
</evidence>
<dbReference type="Pfam" id="PF00534">
    <property type="entry name" value="Glycos_transf_1"/>
    <property type="match status" value="1"/>
</dbReference>
<dbReference type="GO" id="GO:0009103">
    <property type="term" value="P:lipopolysaccharide biosynthetic process"/>
    <property type="evidence" value="ECO:0007669"/>
    <property type="project" value="TreeGrafter"/>
</dbReference>
<dbReference type="GO" id="GO:0102710">
    <property type="term" value="F:D-inositol-3-phosphate glycosyltransferase activity"/>
    <property type="evidence" value="ECO:0007669"/>
    <property type="project" value="UniProtKB-EC"/>
</dbReference>
<reference evidence="5 6" key="1">
    <citation type="submission" date="2019-02" db="EMBL/GenBank/DDBJ databases">
        <title>Deep-cultivation of Planctomycetes and their phenomic and genomic characterization uncovers novel biology.</title>
        <authorList>
            <person name="Wiegand S."/>
            <person name="Jogler M."/>
            <person name="Boedeker C."/>
            <person name="Pinto D."/>
            <person name="Vollmers J."/>
            <person name="Rivas-Marin E."/>
            <person name="Kohn T."/>
            <person name="Peeters S.H."/>
            <person name="Heuer A."/>
            <person name="Rast P."/>
            <person name="Oberbeckmann S."/>
            <person name="Bunk B."/>
            <person name="Jeske O."/>
            <person name="Meyerdierks A."/>
            <person name="Storesund J.E."/>
            <person name="Kallscheuer N."/>
            <person name="Luecker S."/>
            <person name="Lage O.M."/>
            <person name="Pohl T."/>
            <person name="Merkel B.J."/>
            <person name="Hornburger P."/>
            <person name="Mueller R.-W."/>
            <person name="Bruemmer F."/>
            <person name="Labrenz M."/>
            <person name="Spormann A.M."/>
            <person name="Op den Camp H."/>
            <person name="Overmann J."/>
            <person name="Amann R."/>
            <person name="Jetten M.S.M."/>
            <person name="Mascher T."/>
            <person name="Medema M.H."/>
            <person name="Devos D.P."/>
            <person name="Kaster A.-K."/>
            <person name="Ovreas L."/>
            <person name="Rohde M."/>
            <person name="Galperin M.Y."/>
            <person name="Jogler C."/>
        </authorList>
    </citation>
    <scope>NUCLEOTIDE SEQUENCE [LARGE SCALE GENOMIC DNA]</scope>
    <source>
        <strain evidence="5 6">SV_7m_r</strain>
    </source>
</reference>